<reference evidence="2 3" key="1">
    <citation type="submission" date="2020-02" db="EMBL/GenBank/DDBJ databases">
        <authorList>
            <person name="Sun Q."/>
        </authorList>
    </citation>
    <scope>NUCLEOTIDE SEQUENCE [LARGE SCALE GENOMIC DNA]</scope>
    <source>
        <strain evidence="2 3">CCBAU 03386</strain>
    </source>
</reference>
<dbReference type="AlphaFoldDB" id="A0A7Y3WGL2"/>
<gene>
    <name evidence="2" type="ORF">G9X64_21430</name>
</gene>
<evidence type="ECO:0000313" key="3">
    <source>
        <dbReference type="Proteomes" id="UP000519972"/>
    </source>
</evidence>
<accession>A0A7Y3WGL2</accession>
<evidence type="ECO:0000256" key="1">
    <source>
        <dbReference type="SAM" id="MobiDB-lite"/>
    </source>
</evidence>
<feature type="region of interest" description="Disordered" evidence="1">
    <location>
        <begin position="63"/>
        <end position="98"/>
    </location>
</feature>
<sequence>MLSTAIYRFVAAGHGSAMTKAHRQPGLAEASDTPVATILREMGKNYATIAEVLGQKTEGMAKHYSRQADTSKKMAETVGDFDAEVNRRKNEKRPEDKK</sequence>
<keyword evidence="3" id="KW-1185">Reference proteome</keyword>
<name>A0A7Y3WGL2_9HYPH</name>
<comment type="caution">
    <text evidence="2">The sequence shown here is derived from an EMBL/GenBank/DDBJ whole genome shotgun (WGS) entry which is preliminary data.</text>
</comment>
<evidence type="ECO:0000313" key="2">
    <source>
        <dbReference type="EMBL" id="NNU38997.1"/>
    </source>
</evidence>
<dbReference type="EMBL" id="JABFCN010000034">
    <property type="protein sequence ID" value="NNU38997.1"/>
    <property type="molecule type" value="Genomic_DNA"/>
</dbReference>
<protein>
    <submittedName>
        <fullName evidence="2">Uncharacterized protein</fullName>
    </submittedName>
</protein>
<proteinExistence type="predicted"/>
<organism evidence="2 3">
    <name type="scientific">Rhizobium sophorae</name>
    <dbReference type="NCBI Taxonomy" id="1535242"/>
    <lineage>
        <taxon>Bacteria</taxon>
        <taxon>Pseudomonadati</taxon>
        <taxon>Pseudomonadota</taxon>
        <taxon>Alphaproteobacteria</taxon>
        <taxon>Hyphomicrobiales</taxon>
        <taxon>Rhizobiaceae</taxon>
        <taxon>Rhizobium/Agrobacterium group</taxon>
        <taxon>Rhizobium</taxon>
    </lineage>
</organism>
<feature type="compositionally biased region" description="Basic and acidic residues" evidence="1">
    <location>
        <begin position="84"/>
        <end position="98"/>
    </location>
</feature>
<dbReference type="Proteomes" id="UP000519972">
    <property type="component" value="Unassembled WGS sequence"/>
</dbReference>
<dbReference type="RefSeq" id="WP_168310458.1">
    <property type="nucleotide sequence ID" value="NZ_JABFCN010000034.1"/>
</dbReference>